<accession>A0ABU2Y2Z3</accession>
<gene>
    <name evidence="1" type="ORF">RND15_53640</name>
</gene>
<name>A0ABU2Y2Z3_9ACTN</name>
<proteinExistence type="predicted"/>
<dbReference type="EMBL" id="JAVRFD010001082">
    <property type="protein sequence ID" value="MDT0551428.1"/>
    <property type="molecule type" value="Genomic_DNA"/>
</dbReference>
<feature type="non-terminal residue" evidence="1">
    <location>
        <position position="81"/>
    </location>
</feature>
<dbReference type="RefSeq" id="WP_311731631.1">
    <property type="nucleotide sequence ID" value="NZ_JAVRFD010001082.1"/>
</dbReference>
<dbReference type="Proteomes" id="UP001180754">
    <property type="component" value="Unassembled WGS sequence"/>
</dbReference>
<comment type="caution">
    <text evidence="1">The sequence shown here is derived from an EMBL/GenBank/DDBJ whole genome shotgun (WGS) entry which is preliminary data.</text>
</comment>
<evidence type="ECO:0000313" key="2">
    <source>
        <dbReference type="Proteomes" id="UP001180754"/>
    </source>
</evidence>
<keyword evidence="2" id="KW-1185">Reference proteome</keyword>
<protein>
    <submittedName>
        <fullName evidence="1">Uncharacterized protein</fullName>
    </submittedName>
</protein>
<reference evidence="1" key="1">
    <citation type="submission" date="2024-05" db="EMBL/GenBank/DDBJ databases">
        <title>30 novel species of actinomycetes from the DSMZ collection.</title>
        <authorList>
            <person name="Nouioui I."/>
        </authorList>
    </citation>
    <scope>NUCLEOTIDE SEQUENCE</scope>
    <source>
        <strain evidence="1">DSM 41529</strain>
    </source>
</reference>
<sequence>MYALYCRVNSVEVVTYYRVASAKPAENPLRVGLIADRNPTNDDRVGCCRNQERVDPIREPQAGRTSALELRREWFDKDTLT</sequence>
<evidence type="ECO:0000313" key="1">
    <source>
        <dbReference type="EMBL" id="MDT0551428.1"/>
    </source>
</evidence>
<organism evidence="1 2">
    <name type="scientific">Streptomyces lonegramiae</name>
    <dbReference type="NCBI Taxonomy" id="3075524"/>
    <lineage>
        <taxon>Bacteria</taxon>
        <taxon>Bacillati</taxon>
        <taxon>Actinomycetota</taxon>
        <taxon>Actinomycetes</taxon>
        <taxon>Kitasatosporales</taxon>
        <taxon>Streptomycetaceae</taxon>
        <taxon>Streptomyces</taxon>
    </lineage>
</organism>